<dbReference type="PANTHER" id="PTHR22691:SF8">
    <property type="entry name" value="PROTEIN SPT2 HOMOLOG"/>
    <property type="match status" value="1"/>
</dbReference>
<dbReference type="InterPro" id="IPR054552">
    <property type="entry name" value="SPT2_N"/>
</dbReference>
<evidence type="ECO:0000259" key="5">
    <source>
        <dbReference type="Pfam" id="PF22878"/>
    </source>
</evidence>
<dbReference type="AlphaFoldDB" id="A0A6P4J5D3"/>
<evidence type="ECO:0000256" key="3">
    <source>
        <dbReference type="ARBA" id="ARBA00023054"/>
    </source>
</evidence>
<feature type="compositionally biased region" description="Basic residues" evidence="4">
    <location>
        <begin position="583"/>
        <end position="593"/>
    </location>
</feature>
<feature type="region of interest" description="Disordered" evidence="4">
    <location>
        <begin position="145"/>
        <end position="519"/>
    </location>
</feature>
<gene>
    <name evidence="7" type="primary">LOC108080386</name>
</gene>
<feature type="compositionally biased region" description="Low complexity" evidence="4">
    <location>
        <begin position="427"/>
        <end position="436"/>
    </location>
</feature>
<feature type="compositionally biased region" description="Low complexity" evidence="4">
    <location>
        <begin position="189"/>
        <end position="217"/>
    </location>
</feature>
<evidence type="ECO:0000256" key="1">
    <source>
        <dbReference type="ARBA" id="ARBA00006461"/>
    </source>
</evidence>
<feature type="region of interest" description="Disordered" evidence="4">
    <location>
        <begin position="13"/>
        <end position="47"/>
    </location>
</feature>
<proteinExistence type="inferred from homology"/>
<dbReference type="Pfam" id="PF08243">
    <property type="entry name" value="SPT2"/>
    <property type="match status" value="1"/>
</dbReference>
<feature type="compositionally biased region" description="Low complexity" evidence="4">
    <location>
        <begin position="378"/>
        <end position="394"/>
    </location>
</feature>
<dbReference type="GeneID" id="108080386"/>
<feature type="compositionally biased region" description="Basic and acidic residues" evidence="4">
    <location>
        <begin position="170"/>
        <end position="183"/>
    </location>
</feature>
<feature type="compositionally biased region" description="Basic and acidic residues" evidence="4">
    <location>
        <begin position="100"/>
        <end position="116"/>
    </location>
</feature>
<dbReference type="SMART" id="SM00784">
    <property type="entry name" value="SPT2"/>
    <property type="match status" value="1"/>
</dbReference>
<comment type="similarity">
    <text evidence="1">Belongs to the SPT2 family.</text>
</comment>
<evidence type="ECO:0000313" key="6">
    <source>
        <dbReference type="Proteomes" id="UP001652661"/>
    </source>
</evidence>
<accession>A0A6P4J5D3</accession>
<dbReference type="GO" id="GO:0005730">
    <property type="term" value="C:nucleolus"/>
    <property type="evidence" value="ECO:0007669"/>
    <property type="project" value="TreeGrafter"/>
</dbReference>
<feature type="compositionally biased region" description="Basic and acidic residues" evidence="4">
    <location>
        <begin position="224"/>
        <end position="237"/>
    </location>
</feature>
<dbReference type="RefSeq" id="XP_017030601.1">
    <property type="nucleotide sequence ID" value="XM_017175112.3"/>
</dbReference>
<protein>
    <recommendedName>
        <fullName evidence="2">Protein SPT2 homolog</fullName>
    </recommendedName>
</protein>
<dbReference type="GO" id="GO:0006360">
    <property type="term" value="P:transcription by RNA polymerase I"/>
    <property type="evidence" value="ECO:0007669"/>
    <property type="project" value="TreeGrafter"/>
</dbReference>
<feature type="compositionally biased region" description="Acidic residues" evidence="4">
    <location>
        <begin position="502"/>
        <end position="519"/>
    </location>
</feature>
<name>A0A6P4J5D3_DROKI</name>
<evidence type="ECO:0000313" key="7">
    <source>
        <dbReference type="RefSeq" id="XP_017030601.1"/>
    </source>
</evidence>
<feature type="compositionally biased region" description="Low complexity" evidence="4">
    <location>
        <begin position="350"/>
        <end position="359"/>
    </location>
</feature>
<keyword evidence="3" id="KW-0175">Coiled coil</keyword>
<dbReference type="PANTHER" id="PTHR22691">
    <property type="entry name" value="YEAST SPT2-RELATED"/>
    <property type="match status" value="1"/>
</dbReference>
<feature type="domain" description="SPT2 homolog N-terminal" evidence="5">
    <location>
        <begin position="1"/>
        <end position="94"/>
    </location>
</feature>
<dbReference type="InterPro" id="IPR013256">
    <property type="entry name" value="Chromatin_SPT2"/>
</dbReference>
<organism evidence="6 7">
    <name type="scientific">Drosophila kikkawai</name>
    <name type="common">Fruit fly</name>
    <dbReference type="NCBI Taxonomy" id="30033"/>
    <lineage>
        <taxon>Eukaryota</taxon>
        <taxon>Metazoa</taxon>
        <taxon>Ecdysozoa</taxon>
        <taxon>Arthropoda</taxon>
        <taxon>Hexapoda</taxon>
        <taxon>Insecta</taxon>
        <taxon>Pterygota</taxon>
        <taxon>Neoptera</taxon>
        <taxon>Endopterygota</taxon>
        <taxon>Diptera</taxon>
        <taxon>Brachycera</taxon>
        <taxon>Muscomorpha</taxon>
        <taxon>Ephydroidea</taxon>
        <taxon>Drosophilidae</taxon>
        <taxon>Drosophila</taxon>
        <taxon>Sophophora</taxon>
    </lineage>
</organism>
<feature type="compositionally biased region" description="Polar residues" evidence="4">
    <location>
        <begin position="395"/>
        <end position="416"/>
    </location>
</feature>
<evidence type="ECO:0000256" key="2">
    <source>
        <dbReference type="ARBA" id="ARBA00013786"/>
    </source>
</evidence>
<dbReference type="Pfam" id="PF22878">
    <property type="entry name" value="SPT2_N"/>
    <property type="match status" value="1"/>
</dbReference>
<reference evidence="7" key="1">
    <citation type="submission" date="2025-08" db="UniProtKB">
        <authorList>
            <consortium name="RefSeq"/>
        </authorList>
    </citation>
    <scope>IDENTIFICATION</scope>
    <source>
        <strain evidence="7">14028-0561.14</strain>
        <tissue evidence="7">Whole fly</tissue>
    </source>
</reference>
<evidence type="ECO:0000256" key="4">
    <source>
        <dbReference type="SAM" id="MobiDB-lite"/>
    </source>
</evidence>
<feature type="compositionally biased region" description="Basic and acidic residues" evidence="4">
    <location>
        <begin position="276"/>
        <end position="319"/>
    </location>
</feature>
<sequence>MDFGALLHFAKKKVDQTKEQQQQDGKFYNTKYSPPKKVSKESKQLSNNIQKFLKKKEAEEAEKRREKNQKVAELMAKRDEKSKNKIRKMLKVTKSANKSVLDDAKDGTGATDHEIGEGQGDDYGYTSNEANALYEKYLEKVQHVQDNKSFAPSRPQSLRDLSGTKQRVKAAIDRERQEAESHTRQKRGTGTSSSSSSSSSTTTTASTKSHVSRSSSSKTLYDPEAEKREEENKKRLAEQQNRAKLKRAAQPPPMDFQALLRLAEQKQHEPVVFAQPEKKKEPERLLSAKEKREAEERQRYREERAQRDKLRESGGENKPKATASQGPSRMEPNGRIPKLSSPAKPPPPASSSNAKAKPPIDTFKRPAVTAATQPVKASSSSLSSSQSSSHSSSSHRNPAASTKLSMSSNNNKTVATVATKPAEKPSSRSSGSSSKVAPPPPPQASRNPYALAHKNGTVRAFPPIDRPAGSGSLAKKQKLAPADVKNKTSKPPPSGYKRRICDDDESEYDSELDDFIDDGDCEEDISSHIRSIFGYDRRRYRDQDDDDRGMESSFAQMQREEFISKKLGLQEDLEDMRKEAMHKKLKMAKKRSKRLDDDDDED</sequence>
<dbReference type="GO" id="GO:0006334">
    <property type="term" value="P:nucleosome assembly"/>
    <property type="evidence" value="ECO:0007669"/>
    <property type="project" value="TreeGrafter"/>
</dbReference>
<keyword evidence="6" id="KW-1185">Reference proteome</keyword>
<dbReference type="Proteomes" id="UP001652661">
    <property type="component" value="Chromosome X"/>
</dbReference>
<feature type="compositionally biased region" description="Polar residues" evidence="4">
    <location>
        <begin position="147"/>
        <end position="156"/>
    </location>
</feature>
<dbReference type="GO" id="GO:0042393">
    <property type="term" value="F:histone binding"/>
    <property type="evidence" value="ECO:0007669"/>
    <property type="project" value="TreeGrafter"/>
</dbReference>
<feature type="region of interest" description="Disordered" evidence="4">
    <location>
        <begin position="583"/>
        <end position="602"/>
    </location>
</feature>
<dbReference type="GO" id="GO:0003677">
    <property type="term" value="F:DNA binding"/>
    <property type="evidence" value="ECO:0007669"/>
    <property type="project" value="TreeGrafter"/>
</dbReference>
<dbReference type="OrthoDB" id="6259853at2759"/>
<feature type="region of interest" description="Disordered" evidence="4">
    <location>
        <begin position="76"/>
        <end position="127"/>
    </location>
</feature>